<dbReference type="GO" id="GO:0010181">
    <property type="term" value="F:FMN binding"/>
    <property type="evidence" value="ECO:0007669"/>
    <property type="project" value="TreeGrafter"/>
</dbReference>
<dbReference type="FunCoup" id="A0A061ABX1">
    <property type="interactions" value="265"/>
</dbReference>
<dbReference type="AlphaFoldDB" id="A0A061ABX1"/>
<dbReference type="Gene3D" id="3.60.150.10">
    <property type="entry name" value="Chorismate synthase AroC"/>
    <property type="match status" value="2"/>
</dbReference>
<dbReference type="Pfam" id="PF01264">
    <property type="entry name" value="Chorismate_synt"/>
    <property type="match status" value="1"/>
</dbReference>
<keyword evidence="7 11" id="KW-0274">FAD</keyword>
<evidence type="ECO:0000256" key="6">
    <source>
        <dbReference type="ARBA" id="ARBA00022643"/>
    </source>
</evidence>
<evidence type="ECO:0000256" key="1">
    <source>
        <dbReference type="ARBA" id="ARBA00005044"/>
    </source>
</evidence>
<dbReference type="CDD" id="cd07304">
    <property type="entry name" value="Chorismate_synthase"/>
    <property type="match status" value="1"/>
</dbReference>
<evidence type="ECO:0000256" key="5">
    <source>
        <dbReference type="ARBA" id="ARBA00022630"/>
    </source>
</evidence>
<comment type="pathway">
    <text evidence="1 11">Metabolic intermediate biosynthesis; chorismate biosynthesis; chorismate from D-erythrose 4-phosphate and phosphoenolpyruvate: step 7/7.</text>
</comment>
<dbReference type="KEGG" id="aoc:Aocu_12450"/>
<dbReference type="UniPathway" id="UPA00053">
    <property type="reaction ID" value="UER00090"/>
</dbReference>
<dbReference type="GO" id="GO:0008652">
    <property type="term" value="P:amino acid biosynthetic process"/>
    <property type="evidence" value="ECO:0007669"/>
    <property type="project" value="UniProtKB-KW"/>
</dbReference>
<evidence type="ECO:0000313" key="12">
    <source>
        <dbReference type="EMBL" id="CDR31318.1"/>
    </source>
</evidence>
<comment type="subunit">
    <text evidence="11">Homotetramer.</text>
</comment>
<dbReference type="Proteomes" id="UP000032434">
    <property type="component" value="Chromosome 1"/>
</dbReference>
<evidence type="ECO:0000256" key="9">
    <source>
        <dbReference type="ARBA" id="ARBA00023141"/>
    </source>
</evidence>
<dbReference type="PANTHER" id="PTHR21085:SF0">
    <property type="entry name" value="CHORISMATE SYNTHASE"/>
    <property type="match status" value="1"/>
</dbReference>
<dbReference type="OrthoDB" id="9771806at2"/>
<keyword evidence="9 11" id="KW-0057">Aromatic amino acid biosynthesis</keyword>
<evidence type="ECO:0000256" key="11">
    <source>
        <dbReference type="HAMAP-Rule" id="MF_00300"/>
    </source>
</evidence>
<accession>A0A061ABX1</accession>
<dbReference type="GO" id="GO:0009423">
    <property type="term" value="P:chorismate biosynthetic process"/>
    <property type="evidence" value="ECO:0007669"/>
    <property type="project" value="UniProtKB-UniRule"/>
</dbReference>
<keyword evidence="4 11" id="KW-0028">Amino-acid biosynthesis</keyword>
<comment type="function">
    <text evidence="11">Catalyzes the anti-1,4-elimination of the C-3 phosphate and the C-6 proR hydrogen from 5-enolpyruvylshikimate-3-phosphate (EPSP) to yield chorismate, which is the branch point compound that serves as the starting substrate for the three terminal pathways of aromatic amino acid biosynthesis. This reaction introduces a second double bond into the aromatic ring system.</text>
</comment>
<dbReference type="PANTHER" id="PTHR21085">
    <property type="entry name" value="CHORISMATE SYNTHASE"/>
    <property type="match status" value="1"/>
</dbReference>
<proteinExistence type="inferred from homology"/>
<comment type="cofactor">
    <cofactor evidence="11">
        <name>FMNH2</name>
        <dbReference type="ChEBI" id="CHEBI:57618"/>
    </cofactor>
    <text evidence="11">Reduced FMN (FMNH(2)).</text>
</comment>
<gene>
    <name evidence="11 12" type="primary">aroC</name>
    <name evidence="12" type="ORF">Aocu_12450</name>
</gene>
<comment type="catalytic activity">
    <reaction evidence="11">
        <text>5-O-(1-carboxyvinyl)-3-phosphoshikimate = chorismate + phosphate</text>
        <dbReference type="Rhea" id="RHEA:21020"/>
        <dbReference type="ChEBI" id="CHEBI:29748"/>
        <dbReference type="ChEBI" id="CHEBI:43474"/>
        <dbReference type="ChEBI" id="CHEBI:57701"/>
        <dbReference type="EC" id="4.2.3.5"/>
    </reaction>
</comment>
<evidence type="ECO:0000256" key="7">
    <source>
        <dbReference type="ARBA" id="ARBA00022827"/>
    </source>
</evidence>
<keyword evidence="6 11" id="KW-0288">FMN</keyword>
<evidence type="ECO:0000313" key="13">
    <source>
        <dbReference type="Proteomes" id="UP000032434"/>
    </source>
</evidence>
<dbReference type="RefSeq" id="WP_045749748.1">
    <property type="nucleotide sequence ID" value="NZ_FUZK01000001.1"/>
</dbReference>
<keyword evidence="10 11" id="KW-0456">Lyase</keyword>
<comment type="caution">
    <text evidence="11">Lacks conserved residue(s) required for the propagation of feature annotation.</text>
</comment>
<feature type="binding site" evidence="11">
    <location>
        <position position="254"/>
    </location>
    <ligand>
        <name>FMN</name>
        <dbReference type="ChEBI" id="CHEBI:58210"/>
    </ligand>
</feature>
<dbReference type="InterPro" id="IPR020541">
    <property type="entry name" value="Chorismate_synthase_CS"/>
</dbReference>
<protein>
    <recommendedName>
        <fullName evidence="3 11">Chorismate synthase</fullName>
        <shortName evidence="11">CS</shortName>
        <ecNumber evidence="3 11">4.2.3.5</ecNumber>
    </recommendedName>
    <alternativeName>
        <fullName evidence="11">5-enolpyruvylshikimate-3-phosphate phospholyase</fullName>
    </alternativeName>
</protein>
<keyword evidence="5 11" id="KW-0285">Flavoprotein</keyword>
<dbReference type="SUPFAM" id="SSF103263">
    <property type="entry name" value="Chorismate synthase, AroC"/>
    <property type="match status" value="1"/>
</dbReference>
<dbReference type="InterPro" id="IPR035904">
    <property type="entry name" value="Chorismate_synth_AroC_sf"/>
</dbReference>
<dbReference type="HAMAP" id="MF_00300">
    <property type="entry name" value="Chorismate_synth"/>
    <property type="match status" value="1"/>
</dbReference>
<name>A0A061ABX1_9MOLU</name>
<keyword evidence="13" id="KW-1185">Reference proteome</keyword>
<comment type="similarity">
    <text evidence="2 11">Belongs to the chorismate synthase family.</text>
</comment>
<evidence type="ECO:0000256" key="3">
    <source>
        <dbReference type="ARBA" id="ARBA00013036"/>
    </source>
</evidence>
<dbReference type="PIRSF" id="PIRSF001456">
    <property type="entry name" value="Chorismate_synth"/>
    <property type="match status" value="1"/>
</dbReference>
<dbReference type="PATRIC" id="fig|35623.3.peg.1245"/>
<feature type="binding site" evidence="11">
    <location>
        <begin position="269"/>
        <end position="273"/>
    </location>
    <ligand>
        <name>FMN</name>
        <dbReference type="ChEBI" id="CHEBI:58210"/>
    </ligand>
</feature>
<evidence type="ECO:0000256" key="10">
    <source>
        <dbReference type="ARBA" id="ARBA00023239"/>
    </source>
</evidence>
<dbReference type="HOGENOM" id="CLU_034547_0_0_14"/>
<dbReference type="GO" id="GO:0005829">
    <property type="term" value="C:cytosol"/>
    <property type="evidence" value="ECO:0007669"/>
    <property type="project" value="TreeGrafter"/>
</dbReference>
<sequence>MNTFGTLFKVTLYGESHQEAIGCVIDGVLPGLKIDWELVQKDLLLRRPGAVGTTPRVEKDELHCTSGIFNGFTTGSPMHVMIKNENVISKDYSHLVSQPRPGHADFVAAKKYNGFHDYRGGGRFSGRLTTPIVVAGSIAKQMLPFEFSHELISIGDLKDMSLIDSYLKEITQQGDSVGGVIQVTVKNMLVGLGEPNFYKLDSMIGQMMFSIPAVKGVEIGTGFDGKTLRGSEFNDVYLDQEGHTKTNHSGGVSGGISNGNDLVVKVFIKPTSSIGKEQVSFNQEKDELTNFEVKGRHDVAIVRRAGIVLENALAIVLADLYLWNKVYQ</sequence>
<keyword evidence="8 11" id="KW-0521">NADP</keyword>
<dbReference type="InParanoid" id="A0A061ABX1"/>
<feature type="binding site" evidence="11">
    <location>
        <begin position="123"/>
        <end position="125"/>
    </location>
    <ligand>
        <name>FMN</name>
        <dbReference type="ChEBI" id="CHEBI:58210"/>
    </ligand>
</feature>
<dbReference type="GO" id="GO:0004107">
    <property type="term" value="F:chorismate synthase activity"/>
    <property type="evidence" value="ECO:0007669"/>
    <property type="project" value="UniProtKB-UniRule"/>
</dbReference>
<dbReference type="GO" id="GO:0009073">
    <property type="term" value="P:aromatic amino acid family biosynthetic process"/>
    <property type="evidence" value="ECO:0007669"/>
    <property type="project" value="UniProtKB-KW"/>
</dbReference>
<dbReference type="EC" id="4.2.3.5" evidence="3 11"/>
<reference evidence="13" key="1">
    <citation type="submission" date="2014-05" db="EMBL/GenBank/DDBJ databases">
        <authorList>
            <person name="Kube M."/>
        </authorList>
    </citation>
    <scope>NUCLEOTIDE SEQUENCE [LARGE SCALE GENOMIC DNA]</scope>
</reference>
<dbReference type="EMBL" id="LK028559">
    <property type="protein sequence ID" value="CDR31318.1"/>
    <property type="molecule type" value="Genomic_DNA"/>
</dbReference>
<feature type="binding site" evidence="11">
    <location>
        <position position="296"/>
    </location>
    <ligand>
        <name>FMN</name>
        <dbReference type="ChEBI" id="CHEBI:58210"/>
    </ligand>
</feature>
<feature type="binding site" evidence="11">
    <location>
        <position position="46"/>
    </location>
    <ligand>
        <name>NADP(+)</name>
        <dbReference type="ChEBI" id="CHEBI:58349"/>
    </ligand>
</feature>
<dbReference type="PROSITE" id="PS00788">
    <property type="entry name" value="CHORISMATE_SYNTHASE_2"/>
    <property type="match status" value="1"/>
</dbReference>
<dbReference type="STRING" id="35623.Aocu_12450"/>
<evidence type="ECO:0000256" key="8">
    <source>
        <dbReference type="ARBA" id="ARBA00022857"/>
    </source>
</evidence>
<organism evidence="12 13">
    <name type="scientific">Acholeplasma oculi</name>
    <dbReference type="NCBI Taxonomy" id="35623"/>
    <lineage>
        <taxon>Bacteria</taxon>
        <taxon>Bacillati</taxon>
        <taxon>Mycoplasmatota</taxon>
        <taxon>Mollicutes</taxon>
        <taxon>Acholeplasmatales</taxon>
        <taxon>Acholeplasmataceae</taxon>
        <taxon>Acholeplasma</taxon>
    </lineage>
</organism>
<evidence type="ECO:0000256" key="4">
    <source>
        <dbReference type="ARBA" id="ARBA00022605"/>
    </source>
</evidence>
<dbReference type="PROSITE" id="PS00789">
    <property type="entry name" value="CHORISMATE_SYNTHASE_3"/>
    <property type="match status" value="1"/>
</dbReference>
<evidence type="ECO:0000256" key="2">
    <source>
        <dbReference type="ARBA" id="ARBA00008014"/>
    </source>
</evidence>
<dbReference type="InterPro" id="IPR000453">
    <property type="entry name" value="Chorismate_synth"/>
</dbReference>